<dbReference type="EMBL" id="JAUSTF010000004">
    <property type="protein sequence ID" value="MDQ0180983.1"/>
    <property type="molecule type" value="Genomic_DNA"/>
</dbReference>
<organism evidence="1 4">
    <name type="scientific">Arthrobacter bambusae</name>
    <dbReference type="NCBI Taxonomy" id="1338426"/>
    <lineage>
        <taxon>Bacteria</taxon>
        <taxon>Bacillati</taxon>
        <taxon>Actinomycetota</taxon>
        <taxon>Actinomycetes</taxon>
        <taxon>Micrococcales</taxon>
        <taxon>Micrococcaceae</taxon>
        <taxon>Arthrobacter</taxon>
    </lineage>
</organism>
<evidence type="ECO:0008006" key="5">
    <source>
        <dbReference type="Google" id="ProtNLM"/>
    </source>
</evidence>
<evidence type="ECO:0000313" key="3">
    <source>
        <dbReference type="Proteomes" id="UP001230951"/>
    </source>
</evidence>
<dbReference type="EMBL" id="JAUSRG010000003">
    <property type="protein sequence ID" value="MDP9904588.1"/>
    <property type="molecule type" value="Genomic_DNA"/>
</dbReference>
<evidence type="ECO:0000313" key="4">
    <source>
        <dbReference type="Proteomes" id="UP001242995"/>
    </source>
</evidence>
<dbReference type="AlphaFoldDB" id="A0AAW8DDL0"/>
<accession>A0AAW8DDL0</accession>
<name>A0AAW8DDL0_9MICC</name>
<protein>
    <recommendedName>
        <fullName evidence="5">Transposase</fullName>
    </recommendedName>
</protein>
<dbReference type="RefSeq" id="WP_306960373.1">
    <property type="nucleotide sequence ID" value="NZ_JAUSRG010000003.1"/>
</dbReference>
<comment type="caution">
    <text evidence="1">The sequence shown here is derived from an EMBL/GenBank/DDBJ whole genome shotgun (WGS) entry which is preliminary data.</text>
</comment>
<proteinExistence type="predicted"/>
<reference evidence="1 3" key="1">
    <citation type="submission" date="2023-07" db="EMBL/GenBank/DDBJ databases">
        <title>Sorghum-associated microbial communities from plants grown in Nebraska, USA.</title>
        <authorList>
            <person name="Schachtman D."/>
        </authorList>
    </citation>
    <scope>NUCLEOTIDE SEQUENCE</scope>
    <source>
        <strain evidence="1">DS1006</strain>
        <strain evidence="2 3">DS1016</strain>
    </source>
</reference>
<gene>
    <name evidence="1" type="ORF">J2S90_001543</name>
    <name evidence="2" type="ORF">J2S93_002410</name>
</gene>
<evidence type="ECO:0000313" key="2">
    <source>
        <dbReference type="EMBL" id="MDQ0180983.1"/>
    </source>
</evidence>
<dbReference type="Proteomes" id="UP001242995">
    <property type="component" value="Unassembled WGS sequence"/>
</dbReference>
<keyword evidence="3" id="KW-1185">Reference proteome</keyword>
<sequence>MAETLFPERQRCKTCRGNIGKTVNDPVLFGLYCSLERFGNRNTTYKNFNRLAEQGVWAQLLEEIVAADVLVSGELQSLAVRHCAAVHDVIALRSVRQLTDISGFAGGDLVVPVSEVGR</sequence>
<evidence type="ECO:0000313" key="1">
    <source>
        <dbReference type="EMBL" id="MDP9904588.1"/>
    </source>
</evidence>
<dbReference type="Proteomes" id="UP001230951">
    <property type="component" value="Unassembled WGS sequence"/>
</dbReference>